<protein>
    <submittedName>
        <fullName evidence="1">Uncharacterized protein</fullName>
    </submittedName>
</protein>
<proteinExistence type="predicted"/>
<gene>
    <name evidence="1" type="ORF">EEDITHA_LOCUS19028</name>
</gene>
<comment type="caution">
    <text evidence="1">The sequence shown here is derived from an EMBL/GenBank/DDBJ whole genome shotgun (WGS) entry which is preliminary data.</text>
</comment>
<organism evidence="1 2">
    <name type="scientific">Euphydryas editha</name>
    <name type="common">Edith's checkerspot</name>
    <dbReference type="NCBI Taxonomy" id="104508"/>
    <lineage>
        <taxon>Eukaryota</taxon>
        <taxon>Metazoa</taxon>
        <taxon>Ecdysozoa</taxon>
        <taxon>Arthropoda</taxon>
        <taxon>Hexapoda</taxon>
        <taxon>Insecta</taxon>
        <taxon>Pterygota</taxon>
        <taxon>Neoptera</taxon>
        <taxon>Endopterygota</taxon>
        <taxon>Lepidoptera</taxon>
        <taxon>Glossata</taxon>
        <taxon>Ditrysia</taxon>
        <taxon>Papilionoidea</taxon>
        <taxon>Nymphalidae</taxon>
        <taxon>Nymphalinae</taxon>
        <taxon>Euphydryas</taxon>
    </lineage>
</organism>
<evidence type="ECO:0000313" key="2">
    <source>
        <dbReference type="Proteomes" id="UP001153954"/>
    </source>
</evidence>
<dbReference type="Proteomes" id="UP001153954">
    <property type="component" value="Unassembled WGS sequence"/>
</dbReference>
<keyword evidence="2" id="KW-1185">Reference proteome</keyword>
<name>A0AAU9V1J2_EUPED</name>
<accession>A0AAU9V1J2</accession>
<sequence length="114" mass="12972">MDTSKYTTPMLPTTQNILEDLSGSCANQTNEGLNITNLDGQTRKFKQATFAKYSQYEKTTIKSKLKETGVTQYECVTKPQHDAFLAVRERFGVNKCWTCDGFIYIMAPELCFSF</sequence>
<dbReference type="EMBL" id="CAKOGL010000027">
    <property type="protein sequence ID" value="CAH2104684.1"/>
    <property type="molecule type" value="Genomic_DNA"/>
</dbReference>
<reference evidence="1" key="1">
    <citation type="submission" date="2022-03" db="EMBL/GenBank/DDBJ databases">
        <authorList>
            <person name="Tunstrom K."/>
        </authorList>
    </citation>
    <scope>NUCLEOTIDE SEQUENCE</scope>
</reference>
<dbReference type="AlphaFoldDB" id="A0AAU9V1J2"/>
<evidence type="ECO:0000313" key="1">
    <source>
        <dbReference type="EMBL" id="CAH2104684.1"/>
    </source>
</evidence>